<comment type="similarity">
    <text evidence="1">Belongs to the transglycosylase Slt family.</text>
</comment>
<dbReference type="Gene3D" id="1.10.530.10">
    <property type="match status" value="1"/>
</dbReference>
<dbReference type="InterPro" id="IPR023346">
    <property type="entry name" value="Lysozyme-like_dom_sf"/>
</dbReference>
<dbReference type="SMART" id="SM00257">
    <property type="entry name" value="LysM"/>
    <property type="match status" value="1"/>
</dbReference>
<dbReference type="EMBL" id="CP000473">
    <property type="protein sequence ID" value="ABJ88573.1"/>
    <property type="molecule type" value="Genomic_DNA"/>
</dbReference>
<dbReference type="InterPro" id="IPR008258">
    <property type="entry name" value="Transglycosylase_SLT_dom_1"/>
</dbReference>
<name>Q01P47_SOLUE</name>
<dbReference type="InterPro" id="IPR036779">
    <property type="entry name" value="LysM_dom_sf"/>
</dbReference>
<dbReference type="InParanoid" id="Q01P47"/>
<dbReference type="PANTHER" id="PTHR37423:SF2">
    <property type="entry name" value="MEMBRANE-BOUND LYTIC MUREIN TRANSGLYCOSYLASE C"/>
    <property type="match status" value="1"/>
</dbReference>
<proteinExistence type="inferred from homology"/>
<organism evidence="3">
    <name type="scientific">Solibacter usitatus (strain Ellin6076)</name>
    <dbReference type="NCBI Taxonomy" id="234267"/>
    <lineage>
        <taxon>Bacteria</taxon>
        <taxon>Pseudomonadati</taxon>
        <taxon>Acidobacteriota</taxon>
        <taxon>Terriglobia</taxon>
        <taxon>Bryobacterales</taxon>
        <taxon>Solibacteraceae</taxon>
        <taxon>Candidatus Solibacter</taxon>
    </lineage>
</organism>
<dbReference type="InterPro" id="IPR018392">
    <property type="entry name" value="LysM"/>
</dbReference>
<dbReference type="Pfam" id="PF01476">
    <property type="entry name" value="LysM"/>
    <property type="match status" value="1"/>
</dbReference>
<dbReference type="AlphaFoldDB" id="Q01P47"/>
<dbReference type="SUPFAM" id="SSF54106">
    <property type="entry name" value="LysM domain"/>
    <property type="match status" value="1"/>
</dbReference>
<dbReference type="FunCoup" id="Q01P47">
    <property type="interactions" value="154"/>
</dbReference>
<dbReference type="OrthoDB" id="9815002at2"/>
<dbReference type="HOGENOM" id="CLU_495115_0_0_0"/>
<dbReference type="CDD" id="cd16894">
    <property type="entry name" value="MltD-like"/>
    <property type="match status" value="1"/>
</dbReference>
<dbReference type="PROSITE" id="PS51257">
    <property type="entry name" value="PROKAR_LIPOPROTEIN"/>
    <property type="match status" value="1"/>
</dbReference>
<feature type="domain" description="LysM" evidence="2">
    <location>
        <begin position="456"/>
        <end position="500"/>
    </location>
</feature>
<protein>
    <submittedName>
        <fullName evidence="3">Lytic transglycosylase, catalytic</fullName>
    </submittedName>
</protein>
<dbReference type="KEGG" id="sus:Acid_7674"/>
<dbReference type="eggNOG" id="COG0741">
    <property type="taxonomic scope" value="Bacteria"/>
</dbReference>
<dbReference type="PANTHER" id="PTHR37423">
    <property type="entry name" value="SOLUBLE LYTIC MUREIN TRANSGLYCOSYLASE-RELATED"/>
    <property type="match status" value="1"/>
</dbReference>
<evidence type="ECO:0000259" key="2">
    <source>
        <dbReference type="PROSITE" id="PS51782"/>
    </source>
</evidence>
<gene>
    <name evidence="3" type="ordered locus">Acid_7674</name>
</gene>
<dbReference type="Pfam" id="PF01464">
    <property type="entry name" value="SLT"/>
    <property type="match status" value="1"/>
</dbReference>
<dbReference type="CDD" id="cd00118">
    <property type="entry name" value="LysM"/>
    <property type="match status" value="1"/>
</dbReference>
<dbReference type="Gene3D" id="3.10.350.10">
    <property type="entry name" value="LysM domain"/>
    <property type="match status" value="1"/>
</dbReference>
<sequence precursor="true">MHVRTKTLLSYFLLAVAVVTSGCGYTQQSRFQMSFLPPAPKGAPAIDLPEPPPVQANVFLGADIPAVVLNNPQILQRRTQADATVVRAQRSFQNGKRFYQSKDLANARREFDRAIDLMLDASEQDVVDRQDFERKLDEMVDSIHRYDLGDLGAAALVDQTRFEKAPLEDILQMTFPVDPKLKDKVREQVAATTSQLPLSVNDAVLGYINYFSNRGHRTLLAGLQRSGRYRPMIQRILDEEGVPQELIHLAQAESGFIPRAISRKAAGGMWQFLTWRGNEYGLKQTRFTDDRMDPEKATRSAARHLRDLYHEFGDWYLAIAAYNCGPGSVEKAVERTGYADFWELRARGVLPAETTNYVPIILAMTIMEKNAAEYGIEGFQLEPPLEYDTVETTAPTSLTLVADILDMPLPELASLNPASLRGMIPENYPLHVPKGNGNQLVAAMQLIPANHLDAWRMHRVGAGETLGTIGKRYNVTPASIVAANHLESPQAVEGDRLLIPSAARVEPAPVRRTTAVAAHRKPATRRKPTTTAAVHPVRKSPVVVAHNSGN</sequence>
<accession>Q01P47</accession>
<dbReference type="SUPFAM" id="SSF53955">
    <property type="entry name" value="Lysozyme-like"/>
    <property type="match status" value="1"/>
</dbReference>
<dbReference type="eggNOG" id="COG1388">
    <property type="taxonomic scope" value="Bacteria"/>
</dbReference>
<dbReference type="PROSITE" id="PS51782">
    <property type="entry name" value="LYSM"/>
    <property type="match status" value="1"/>
</dbReference>
<evidence type="ECO:0000256" key="1">
    <source>
        <dbReference type="ARBA" id="ARBA00007734"/>
    </source>
</evidence>
<dbReference type="CAZy" id="GH23">
    <property type="family name" value="Glycoside Hydrolase Family 23"/>
</dbReference>
<reference evidence="3" key="1">
    <citation type="submission" date="2006-10" db="EMBL/GenBank/DDBJ databases">
        <title>Complete sequence of Solibacter usitatus Ellin6076.</title>
        <authorList>
            <consortium name="US DOE Joint Genome Institute"/>
            <person name="Copeland A."/>
            <person name="Lucas S."/>
            <person name="Lapidus A."/>
            <person name="Barry K."/>
            <person name="Detter J.C."/>
            <person name="Glavina del Rio T."/>
            <person name="Hammon N."/>
            <person name="Israni S."/>
            <person name="Dalin E."/>
            <person name="Tice H."/>
            <person name="Pitluck S."/>
            <person name="Thompson L.S."/>
            <person name="Brettin T."/>
            <person name="Bruce D."/>
            <person name="Han C."/>
            <person name="Tapia R."/>
            <person name="Gilna P."/>
            <person name="Schmutz J."/>
            <person name="Larimer F."/>
            <person name="Land M."/>
            <person name="Hauser L."/>
            <person name="Kyrpides N."/>
            <person name="Mikhailova N."/>
            <person name="Janssen P.H."/>
            <person name="Kuske C.R."/>
            <person name="Richardson P."/>
        </authorList>
    </citation>
    <scope>NUCLEOTIDE SEQUENCE</scope>
    <source>
        <strain evidence="3">Ellin6076</strain>
    </source>
</reference>
<evidence type="ECO:0000313" key="3">
    <source>
        <dbReference type="EMBL" id="ABJ88573.1"/>
    </source>
</evidence>
<dbReference type="STRING" id="234267.Acid_7674"/>